<evidence type="ECO:0000256" key="1">
    <source>
        <dbReference type="ARBA" id="ARBA00008520"/>
    </source>
</evidence>
<dbReference type="PANTHER" id="PTHR43649">
    <property type="entry name" value="ARABINOSE-BINDING PROTEIN-RELATED"/>
    <property type="match status" value="1"/>
</dbReference>
<dbReference type="SUPFAM" id="SSF53850">
    <property type="entry name" value="Periplasmic binding protein-like II"/>
    <property type="match status" value="1"/>
</dbReference>
<dbReference type="EMBL" id="BAABHM010000016">
    <property type="protein sequence ID" value="GAA4710985.1"/>
    <property type="molecule type" value="Genomic_DNA"/>
</dbReference>
<comment type="similarity">
    <text evidence="1">Belongs to the bacterial solute-binding protein 1 family.</text>
</comment>
<proteinExistence type="inferred from homology"/>
<gene>
    <name evidence="5" type="ORF">GCM10023198_37220</name>
</gene>
<dbReference type="InterPro" id="IPR006059">
    <property type="entry name" value="SBP"/>
</dbReference>
<dbReference type="Gene3D" id="3.40.190.10">
    <property type="entry name" value="Periplasmic binding protein-like II"/>
    <property type="match status" value="1"/>
</dbReference>
<evidence type="ECO:0000313" key="6">
    <source>
        <dbReference type="Proteomes" id="UP001500843"/>
    </source>
</evidence>
<dbReference type="RefSeq" id="WP_253868181.1">
    <property type="nucleotide sequence ID" value="NZ_BAABHM010000016.1"/>
</dbReference>
<keyword evidence="3 4" id="KW-0732">Signal</keyword>
<reference evidence="6" key="1">
    <citation type="journal article" date="2019" name="Int. J. Syst. Evol. Microbiol.">
        <title>The Global Catalogue of Microorganisms (GCM) 10K type strain sequencing project: providing services to taxonomists for standard genome sequencing and annotation.</title>
        <authorList>
            <consortium name="The Broad Institute Genomics Platform"/>
            <consortium name="The Broad Institute Genome Sequencing Center for Infectious Disease"/>
            <person name="Wu L."/>
            <person name="Ma J."/>
        </authorList>
    </citation>
    <scope>NUCLEOTIDE SEQUENCE [LARGE SCALE GENOMIC DNA]</scope>
    <source>
        <strain evidence="6">JCM 17975</strain>
    </source>
</reference>
<feature type="signal peptide" evidence="4">
    <location>
        <begin position="1"/>
        <end position="22"/>
    </location>
</feature>
<dbReference type="Pfam" id="PF13416">
    <property type="entry name" value="SBP_bac_8"/>
    <property type="match status" value="1"/>
</dbReference>
<evidence type="ECO:0000256" key="2">
    <source>
        <dbReference type="ARBA" id="ARBA00022448"/>
    </source>
</evidence>
<dbReference type="PANTHER" id="PTHR43649:SF34">
    <property type="entry name" value="ABC TRANSPORTER PERIPLASMIC-BINDING PROTEIN YCJN-RELATED"/>
    <property type="match status" value="1"/>
</dbReference>
<evidence type="ECO:0000256" key="4">
    <source>
        <dbReference type="SAM" id="SignalP"/>
    </source>
</evidence>
<evidence type="ECO:0000256" key="3">
    <source>
        <dbReference type="ARBA" id="ARBA00022729"/>
    </source>
</evidence>
<comment type="caution">
    <text evidence="5">The sequence shown here is derived from an EMBL/GenBank/DDBJ whole genome shotgun (WGS) entry which is preliminary data.</text>
</comment>
<dbReference type="PROSITE" id="PS51257">
    <property type="entry name" value="PROKAR_LIPOPROTEIN"/>
    <property type="match status" value="1"/>
</dbReference>
<protein>
    <submittedName>
        <fullName evidence="5">Extracellular solute-binding protein</fullName>
    </submittedName>
</protein>
<dbReference type="InterPro" id="IPR050490">
    <property type="entry name" value="Bact_solute-bd_prot1"/>
</dbReference>
<name>A0ABP8XN77_9MICO</name>
<sequence>MHRRIRSSAVVVALTAVATLLGGCGGPAEQEEQGGSITFWTPQSTPERVAAQEAVAARFTEESGIEVDVVPLAAADQDQALVTGAASGEVPDVILAGASQITSWQAQGLLDTDVVQLAMDALDPTTFNQSALDAVTVQAEEGATEEGTEGGTVAAVPSDGWVHLIAYRTDLLEEAGVEVPTTVPELAEAATTVKEELDVTGIALGTQSGTASGTEGIESVFQSAGCQLVSDGEVTIDAPECTEAAQHFKELRDSSVAGDYDVESARAAYMAGDAAMLLFSTHILDELANLDEAVPPSCEQCADDPAFLAENSGFITVLKPSHGSSSGSAPSPAQFGATLAYAVPAHANSEEARQYIEYVMSEGYADTLAVATEGRLPLRTGTPESPTEYLDAWGGLGFGPKVESSVAEVYGDELVDAMGDGMAAVSRWGQGTPDATLAGLVATQGTLAQQLDPLYRGTAPAEVTEQMAAEVAVLQQVQ</sequence>
<keyword evidence="2" id="KW-0813">Transport</keyword>
<keyword evidence="6" id="KW-1185">Reference proteome</keyword>
<dbReference type="Proteomes" id="UP001500843">
    <property type="component" value="Unassembled WGS sequence"/>
</dbReference>
<feature type="chain" id="PRO_5047360305" evidence="4">
    <location>
        <begin position="23"/>
        <end position="478"/>
    </location>
</feature>
<evidence type="ECO:0000313" key="5">
    <source>
        <dbReference type="EMBL" id="GAA4710985.1"/>
    </source>
</evidence>
<accession>A0ABP8XN77</accession>
<organism evidence="5 6">
    <name type="scientific">Promicromonospora umidemergens</name>
    <dbReference type="NCBI Taxonomy" id="629679"/>
    <lineage>
        <taxon>Bacteria</taxon>
        <taxon>Bacillati</taxon>
        <taxon>Actinomycetota</taxon>
        <taxon>Actinomycetes</taxon>
        <taxon>Micrococcales</taxon>
        <taxon>Promicromonosporaceae</taxon>
        <taxon>Promicromonospora</taxon>
    </lineage>
</organism>